<sequence length="143" mass="16042">MRSLLRYFTFALGLLLLLALAPEVHAQKIKSSKARKEIGRKGPGGYKKGEAPDANADRKMLLDRQKAIAQAKTSGGAGPRYSLAPNKYDTGKGSFSMGDYKHKTKGKKPRKQKKSKKLIDQENPNGKLYREGLKKRDKKFLFF</sequence>
<reference evidence="3 4" key="1">
    <citation type="submission" date="2020-08" db="EMBL/GenBank/DDBJ databases">
        <title>Genomic Encyclopedia of Type Strains, Phase IV (KMG-IV): sequencing the most valuable type-strain genomes for metagenomic binning, comparative biology and taxonomic classification.</title>
        <authorList>
            <person name="Goeker M."/>
        </authorList>
    </citation>
    <scope>NUCLEOTIDE SEQUENCE [LARGE SCALE GENOMIC DNA]</scope>
    <source>
        <strain evidence="3 4">DSM 29854</strain>
    </source>
</reference>
<dbReference type="Proteomes" id="UP000563094">
    <property type="component" value="Unassembled WGS sequence"/>
</dbReference>
<gene>
    <name evidence="3" type="ORF">FHS90_002415</name>
</gene>
<dbReference type="EMBL" id="JACJIQ010000008">
    <property type="protein sequence ID" value="MBA9077697.1"/>
    <property type="molecule type" value="Genomic_DNA"/>
</dbReference>
<feature type="region of interest" description="Disordered" evidence="1">
    <location>
        <begin position="29"/>
        <end position="54"/>
    </location>
</feature>
<protein>
    <submittedName>
        <fullName evidence="3">Uncharacterized protein</fullName>
    </submittedName>
</protein>
<keyword evidence="4" id="KW-1185">Reference proteome</keyword>
<feature type="signal peptide" evidence="2">
    <location>
        <begin position="1"/>
        <end position="26"/>
    </location>
</feature>
<dbReference type="AlphaFoldDB" id="A0A839GS49"/>
<evidence type="ECO:0000256" key="2">
    <source>
        <dbReference type="SAM" id="SignalP"/>
    </source>
</evidence>
<feature type="compositionally biased region" description="Basic residues" evidence="1">
    <location>
        <begin position="102"/>
        <end position="116"/>
    </location>
</feature>
<proteinExistence type="predicted"/>
<evidence type="ECO:0000256" key="1">
    <source>
        <dbReference type="SAM" id="MobiDB-lite"/>
    </source>
</evidence>
<dbReference type="RefSeq" id="WP_066835170.1">
    <property type="nucleotide sequence ID" value="NZ_JACJIQ010000008.1"/>
</dbReference>
<keyword evidence="2" id="KW-0732">Signal</keyword>
<organism evidence="3 4">
    <name type="scientific">Rufibacter quisquiliarum</name>
    <dbReference type="NCBI Taxonomy" id="1549639"/>
    <lineage>
        <taxon>Bacteria</taxon>
        <taxon>Pseudomonadati</taxon>
        <taxon>Bacteroidota</taxon>
        <taxon>Cytophagia</taxon>
        <taxon>Cytophagales</taxon>
        <taxon>Hymenobacteraceae</taxon>
        <taxon>Rufibacter</taxon>
    </lineage>
</organism>
<feature type="region of interest" description="Disordered" evidence="1">
    <location>
        <begin position="71"/>
        <end position="131"/>
    </location>
</feature>
<accession>A0A839GS49</accession>
<evidence type="ECO:0000313" key="3">
    <source>
        <dbReference type="EMBL" id="MBA9077697.1"/>
    </source>
</evidence>
<feature type="chain" id="PRO_5032900112" evidence="2">
    <location>
        <begin position="27"/>
        <end position="143"/>
    </location>
</feature>
<name>A0A839GS49_9BACT</name>
<evidence type="ECO:0000313" key="4">
    <source>
        <dbReference type="Proteomes" id="UP000563094"/>
    </source>
</evidence>
<comment type="caution">
    <text evidence="3">The sequence shown here is derived from an EMBL/GenBank/DDBJ whole genome shotgun (WGS) entry which is preliminary data.</text>
</comment>